<proteinExistence type="predicted"/>
<evidence type="ECO:0000313" key="2">
    <source>
        <dbReference type="EMBL" id="KPE50470.1"/>
    </source>
</evidence>
<reference evidence="3" key="2">
    <citation type="submission" date="2015-09" db="EMBL/GenBank/DDBJ databases">
        <title>Draft genome sequence of a multidrug-resistant Chryseobacterium indologenes isolate from Malaysia.</title>
        <authorList>
            <person name="Yu C.Y."/>
            <person name="Ang G.Y."/>
            <person name="Chan K.-G."/>
        </authorList>
    </citation>
    <scope>NUCLEOTIDE SEQUENCE [LARGE SCALE GENOMIC DNA]</scope>
    <source>
        <strain evidence="3">CI_885</strain>
    </source>
</reference>
<gene>
    <name evidence="2" type="ORF">AOB46_13835</name>
</gene>
<evidence type="ECO:0000256" key="1">
    <source>
        <dbReference type="SAM" id="Phobius"/>
    </source>
</evidence>
<keyword evidence="1" id="KW-0472">Membrane</keyword>
<accession>A0A0N0ZTM6</accession>
<dbReference type="EMBL" id="LJOD01000009">
    <property type="protein sequence ID" value="KPE50470.1"/>
    <property type="molecule type" value="Genomic_DNA"/>
</dbReference>
<dbReference type="Proteomes" id="UP000037953">
    <property type="component" value="Unassembled WGS sequence"/>
</dbReference>
<protein>
    <submittedName>
        <fullName evidence="2">Uncharacterized protein</fullName>
    </submittedName>
</protein>
<keyword evidence="1" id="KW-0812">Transmembrane</keyword>
<dbReference type="PATRIC" id="fig|253.9.peg.4648"/>
<dbReference type="AlphaFoldDB" id="A0A0N0ZTM6"/>
<keyword evidence="1" id="KW-1133">Transmembrane helix</keyword>
<dbReference type="RefSeq" id="WP_062700341.1">
    <property type="nucleotide sequence ID" value="NZ_LJOD01000009.1"/>
</dbReference>
<comment type="caution">
    <text evidence="2">The sequence shown here is derived from an EMBL/GenBank/DDBJ whole genome shotgun (WGS) entry which is preliminary data.</text>
</comment>
<evidence type="ECO:0000313" key="3">
    <source>
        <dbReference type="Proteomes" id="UP000037953"/>
    </source>
</evidence>
<name>A0A0N0ZTM6_CHRID</name>
<sequence>MKNKLMLKTTKISGLVLLAFMTVYSFFAAYKNIDLPNGWKFYCSALGFVLFSSLLVLALFKTNKKN</sequence>
<feature type="transmembrane region" description="Helical" evidence="1">
    <location>
        <begin position="12"/>
        <end position="33"/>
    </location>
</feature>
<reference evidence="2 3" key="1">
    <citation type="journal article" date="2015" name="Genom Data">
        <title>Draft genome sequence of a multidrug-resistant Chryseobacterium indologenes isolate from Malaysia.</title>
        <authorList>
            <person name="Yu C.Y."/>
            <person name="Ang G.Y."/>
            <person name="Cheng H.J."/>
            <person name="Cheong Y.M."/>
            <person name="Yin W.F."/>
            <person name="Chan K.G."/>
        </authorList>
    </citation>
    <scope>NUCLEOTIDE SEQUENCE [LARGE SCALE GENOMIC DNA]</scope>
    <source>
        <strain evidence="2 3">CI_885</strain>
    </source>
</reference>
<organism evidence="2 3">
    <name type="scientific">Chryseobacterium indologenes</name>
    <name type="common">Flavobacterium indologenes</name>
    <dbReference type="NCBI Taxonomy" id="253"/>
    <lineage>
        <taxon>Bacteria</taxon>
        <taxon>Pseudomonadati</taxon>
        <taxon>Bacteroidota</taxon>
        <taxon>Flavobacteriia</taxon>
        <taxon>Flavobacteriales</taxon>
        <taxon>Weeksellaceae</taxon>
        <taxon>Chryseobacterium group</taxon>
        <taxon>Chryseobacterium</taxon>
    </lineage>
</organism>
<feature type="transmembrane region" description="Helical" evidence="1">
    <location>
        <begin position="39"/>
        <end position="60"/>
    </location>
</feature>